<dbReference type="PROSITE" id="PS51060">
    <property type="entry name" value="PARP_ALPHA_HD"/>
    <property type="match status" value="1"/>
</dbReference>
<dbReference type="GO" id="GO:0005730">
    <property type="term" value="C:nucleolus"/>
    <property type="evidence" value="ECO:0007669"/>
    <property type="project" value="TreeGrafter"/>
</dbReference>
<dbReference type="SUPFAM" id="SSF142921">
    <property type="entry name" value="WGR domain-like"/>
    <property type="match status" value="1"/>
</dbReference>
<evidence type="ECO:0000256" key="5">
    <source>
        <dbReference type="ARBA" id="ARBA00023027"/>
    </source>
</evidence>
<keyword evidence="3 9" id="KW-0808">Transferase</keyword>
<keyword evidence="5 9" id="KW-0520">NAD</keyword>
<dbReference type="SUPFAM" id="SSF52113">
    <property type="entry name" value="BRCT domain"/>
    <property type="match status" value="1"/>
</dbReference>
<dbReference type="CDD" id="cd01437">
    <property type="entry name" value="parp_like"/>
    <property type="match status" value="1"/>
</dbReference>
<evidence type="ECO:0000259" key="11">
    <source>
        <dbReference type="PROSITE" id="PS51059"/>
    </source>
</evidence>
<feature type="domain" description="PARP catalytic" evidence="11">
    <location>
        <begin position="415"/>
        <end position="648"/>
    </location>
</feature>
<proteinExistence type="inferred from homology"/>
<dbReference type="CDD" id="cd00027">
    <property type="entry name" value="BRCT"/>
    <property type="match status" value="1"/>
</dbReference>
<dbReference type="InterPro" id="IPR008893">
    <property type="entry name" value="WGR_domain"/>
</dbReference>
<comment type="catalytic activity">
    <reaction evidence="8">
        <text>NAD(+) + (ADP-D-ribosyl)n-acceptor = nicotinamide + (ADP-D-ribosyl)n+1-acceptor + H(+).</text>
        <dbReference type="EC" id="2.4.2.30"/>
    </reaction>
</comment>
<keyword evidence="15" id="KW-1185">Reference proteome</keyword>
<keyword evidence="2 9" id="KW-0328">Glycosyltransferase</keyword>
<dbReference type="GO" id="GO:0016779">
    <property type="term" value="F:nucleotidyltransferase activity"/>
    <property type="evidence" value="ECO:0007669"/>
    <property type="project" value="UniProtKB-KW"/>
</dbReference>
<evidence type="ECO:0000256" key="2">
    <source>
        <dbReference type="ARBA" id="ARBA00022676"/>
    </source>
</evidence>
<dbReference type="InterPro" id="IPR036930">
    <property type="entry name" value="WGR_dom_sf"/>
</dbReference>
<reference evidence="14 15" key="1">
    <citation type="submission" date="2015-02" db="EMBL/GenBank/DDBJ databases">
        <title>Draft Genome Sequences of Two Closely-Related Aflatoxigenic Aspergillus Species Obtained from the Cote d'Ivoire.</title>
        <authorList>
            <person name="Moore G.G."/>
            <person name="Beltz S.B."/>
            <person name="Mack B.M."/>
        </authorList>
    </citation>
    <scope>NUCLEOTIDE SEQUENCE [LARGE SCALE GENOMIC DNA]</scope>
    <source>
        <strain evidence="14 15">SRRC1468</strain>
    </source>
</reference>
<name>A0A0F8W5P6_9EURO</name>
<dbReference type="PANTHER" id="PTHR10459:SF60">
    <property type="entry name" value="POLY [ADP-RIBOSE] POLYMERASE 2"/>
    <property type="match status" value="1"/>
</dbReference>
<dbReference type="SMART" id="SM00292">
    <property type="entry name" value="BRCT"/>
    <property type="match status" value="1"/>
</dbReference>
<dbReference type="PROSITE" id="PS51059">
    <property type="entry name" value="PARP_CATALYTIC"/>
    <property type="match status" value="1"/>
</dbReference>
<dbReference type="Pfam" id="PF05406">
    <property type="entry name" value="WGR"/>
    <property type="match status" value="1"/>
</dbReference>
<dbReference type="GO" id="GO:1990404">
    <property type="term" value="F:NAD+-protein mono-ADP-ribosyltransferase activity"/>
    <property type="evidence" value="ECO:0007669"/>
    <property type="project" value="TreeGrafter"/>
</dbReference>
<evidence type="ECO:0000313" key="15">
    <source>
        <dbReference type="Proteomes" id="UP000034291"/>
    </source>
</evidence>
<feature type="domain" description="WGR" evidence="13">
    <location>
        <begin position="154"/>
        <end position="251"/>
    </location>
</feature>
<dbReference type="Gene3D" id="3.90.228.10">
    <property type="match status" value="1"/>
</dbReference>
<organism evidence="14 15">
    <name type="scientific">Aspergillus rambellii</name>
    <dbReference type="NCBI Taxonomy" id="308745"/>
    <lineage>
        <taxon>Eukaryota</taxon>
        <taxon>Fungi</taxon>
        <taxon>Dikarya</taxon>
        <taxon>Ascomycota</taxon>
        <taxon>Pezizomycotina</taxon>
        <taxon>Eurotiomycetes</taxon>
        <taxon>Eurotiomycetidae</taxon>
        <taxon>Eurotiales</taxon>
        <taxon>Aspergillaceae</taxon>
        <taxon>Aspergillus</taxon>
        <taxon>Aspergillus subgen. Nidulantes</taxon>
    </lineage>
</organism>
<dbReference type="OrthoDB" id="2017365at2759"/>
<comment type="subcellular location">
    <subcellularLocation>
        <location evidence="1">Nucleus</location>
    </subcellularLocation>
</comment>
<evidence type="ECO:0000256" key="3">
    <source>
        <dbReference type="ARBA" id="ARBA00022679"/>
    </source>
</evidence>
<dbReference type="GO" id="GO:0070212">
    <property type="term" value="P:protein poly-ADP-ribosylation"/>
    <property type="evidence" value="ECO:0007669"/>
    <property type="project" value="TreeGrafter"/>
</dbReference>
<evidence type="ECO:0000313" key="14">
    <source>
        <dbReference type="EMBL" id="KKK13215.1"/>
    </source>
</evidence>
<dbReference type="InterPro" id="IPR012317">
    <property type="entry name" value="Poly(ADP-ribose)pol_cat_dom"/>
</dbReference>
<comment type="similarity">
    <text evidence="7">Belongs to the ARTD/PARP family.</text>
</comment>
<dbReference type="AlphaFoldDB" id="A0A0F8W5P6"/>
<dbReference type="Gene3D" id="1.20.142.10">
    <property type="entry name" value="Poly(ADP-ribose) polymerase, regulatory domain"/>
    <property type="match status" value="1"/>
</dbReference>
<dbReference type="Pfam" id="PF00644">
    <property type="entry name" value="PARP"/>
    <property type="match status" value="1"/>
</dbReference>
<gene>
    <name evidence="14" type="ORF">ARAM_000562</name>
</gene>
<evidence type="ECO:0000256" key="1">
    <source>
        <dbReference type="ARBA" id="ARBA00004123"/>
    </source>
</evidence>
<keyword evidence="4" id="KW-0548">Nucleotidyltransferase</keyword>
<accession>A0A0F8W5P6</accession>
<dbReference type="PROSITE" id="PS51977">
    <property type="entry name" value="WGR"/>
    <property type="match status" value="1"/>
</dbReference>
<sequence length="648" mass="73065">MPSRSFAELTISLSGKFKGYKHHKLEGIIEGLGATYSHKVTPNCTHLISTELEMQRRSLKVTQAINAYTCDVVSLQWLLDSERNAAPQPEENYTIPAKSATPAVDNGIVGQKRAIEQVLDMSEDPCVKKSKTELKVNHQDVTIPAHQACPFRGDYSVYIDDTGAVWDAMLVRTAAGGKINHYYHQQLLVDRSRTHYRSWACWGRVGEAAQTLECIDQGRWDAQQNFEKRFYQRTGFHWGMRLFRSTQPGKYTYISPGYMDLELENQGESQQQVRYKMRLAECTLPKSVQKVLGCIFNMDNLVSATTAMSYDTRKLPLGKLSKQTLREGYSILKELSGVIETPFLAGTLHKKELDEVIKELSSQYLSIIPHVFGKNQPPILHSEKHIKKELDLLLDLANMLVTTDIVDSVQNGIEHPLDRQFQALGLQEMTTLKHSSAEFKEISRYFFQSPRVTGAHNQIIDIFRIQRRGEEDRLKTCETGNLNNSNRRLLWHGSRIANFAGILSQGLLVSPPGVGANGASFGKGLYFTDASNRSLKFSPVDKKSRRRLLMLCNVELGHPMHEINPGTQFTGRKNGTISTLALGIRGPRLWKDASCIHPTLRGSKIPDPNDYFLPPSASSALSGRYLNEYVVYDPAQVQLKYLVFLLQS</sequence>
<dbReference type="SUPFAM" id="SSF47587">
    <property type="entry name" value="Domain of poly(ADP-ribose) polymerase"/>
    <property type="match status" value="1"/>
</dbReference>
<evidence type="ECO:0000259" key="10">
    <source>
        <dbReference type="PROSITE" id="PS50172"/>
    </source>
</evidence>
<dbReference type="InterPro" id="IPR004102">
    <property type="entry name" value="Poly(ADP-ribose)pol_reg_dom"/>
</dbReference>
<dbReference type="InterPro" id="IPR036616">
    <property type="entry name" value="Poly(ADP-ribose)pol_reg_dom_sf"/>
</dbReference>
<dbReference type="InterPro" id="IPR001357">
    <property type="entry name" value="BRCT_dom"/>
</dbReference>
<dbReference type="InterPro" id="IPR036420">
    <property type="entry name" value="BRCT_dom_sf"/>
</dbReference>
<protein>
    <recommendedName>
        <fullName evidence="9">Poly [ADP-ribose] polymerase</fullName>
        <shortName evidence="9">PARP</shortName>
        <ecNumber evidence="9">2.4.2.-</ecNumber>
    </recommendedName>
</protein>
<dbReference type="STRING" id="308745.A0A0F8W5P6"/>
<evidence type="ECO:0000256" key="6">
    <source>
        <dbReference type="ARBA" id="ARBA00023242"/>
    </source>
</evidence>
<evidence type="ECO:0000256" key="4">
    <source>
        <dbReference type="ARBA" id="ARBA00022695"/>
    </source>
</evidence>
<evidence type="ECO:0000259" key="13">
    <source>
        <dbReference type="PROSITE" id="PS51977"/>
    </source>
</evidence>
<dbReference type="EC" id="2.4.2.-" evidence="9"/>
<dbReference type="Proteomes" id="UP000034291">
    <property type="component" value="Unassembled WGS sequence"/>
</dbReference>
<evidence type="ECO:0000256" key="8">
    <source>
        <dbReference type="ARBA" id="ARBA00033987"/>
    </source>
</evidence>
<keyword evidence="6" id="KW-0539">Nucleus</keyword>
<dbReference type="Pfam" id="PF00533">
    <property type="entry name" value="BRCT"/>
    <property type="match status" value="1"/>
</dbReference>
<dbReference type="Gene3D" id="3.40.50.10190">
    <property type="entry name" value="BRCT domain"/>
    <property type="match status" value="1"/>
</dbReference>
<feature type="domain" description="BRCT" evidence="10">
    <location>
        <begin position="1"/>
        <end position="95"/>
    </location>
</feature>
<dbReference type="Pfam" id="PF02877">
    <property type="entry name" value="PARP_reg"/>
    <property type="match status" value="1"/>
</dbReference>
<evidence type="ECO:0000259" key="12">
    <source>
        <dbReference type="PROSITE" id="PS51060"/>
    </source>
</evidence>
<comment type="caution">
    <text evidence="14">The sequence shown here is derived from an EMBL/GenBank/DDBJ whole genome shotgun (WGS) entry which is preliminary data.</text>
</comment>
<dbReference type="PROSITE" id="PS50172">
    <property type="entry name" value="BRCT"/>
    <property type="match status" value="1"/>
</dbReference>
<dbReference type="EMBL" id="JZBS01003859">
    <property type="protein sequence ID" value="KKK13215.1"/>
    <property type="molecule type" value="Genomic_DNA"/>
</dbReference>
<dbReference type="GO" id="GO:0006302">
    <property type="term" value="P:double-strand break repair"/>
    <property type="evidence" value="ECO:0007669"/>
    <property type="project" value="TreeGrafter"/>
</dbReference>
<evidence type="ECO:0000256" key="7">
    <source>
        <dbReference type="ARBA" id="ARBA00024347"/>
    </source>
</evidence>
<dbReference type="InterPro" id="IPR050800">
    <property type="entry name" value="ARTD/PARP"/>
</dbReference>
<dbReference type="GO" id="GO:0003950">
    <property type="term" value="F:NAD+ poly-ADP-ribosyltransferase activity"/>
    <property type="evidence" value="ECO:0007669"/>
    <property type="project" value="UniProtKB-UniRule"/>
</dbReference>
<dbReference type="SUPFAM" id="SSF56399">
    <property type="entry name" value="ADP-ribosylation"/>
    <property type="match status" value="1"/>
</dbReference>
<feature type="domain" description="PARP alpha-helical" evidence="12">
    <location>
        <begin position="281"/>
        <end position="407"/>
    </location>
</feature>
<evidence type="ECO:0000256" key="9">
    <source>
        <dbReference type="RuleBase" id="RU362114"/>
    </source>
</evidence>
<dbReference type="PANTHER" id="PTHR10459">
    <property type="entry name" value="DNA LIGASE"/>
    <property type="match status" value="1"/>
</dbReference>